<protein>
    <submittedName>
        <fullName evidence="2">Uncharacterized protein</fullName>
    </submittedName>
</protein>
<reference evidence="2 3" key="1">
    <citation type="journal article" date="2016" name="Nat. Commun.">
        <title>Ectomycorrhizal ecology is imprinted in the genome of the dominant symbiotic fungus Cenococcum geophilum.</title>
        <authorList>
            <consortium name="DOE Joint Genome Institute"/>
            <person name="Peter M."/>
            <person name="Kohler A."/>
            <person name="Ohm R.A."/>
            <person name="Kuo A."/>
            <person name="Krutzmann J."/>
            <person name="Morin E."/>
            <person name="Arend M."/>
            <person name="Barry K.W."/>
            <person name="Binder M."/>
            <person name="Choi C."/>
            <person name="Clum A."/>
            <person name="Copeland A."/>
            <person name="Grisel N."/>
            <person name="Haridas S."/>
            <person name="Kipfer T."/>
            <person name="LaButti K."/>
            <person name="Lindquist E."/>
            <person name="Lipzen A."/>
            <person name="Maire R."/>
            <person name="Meier B."/>
            <person name="Mihaltcheva S."/>
            <person name="Molinier V."/>
            <person name="Murat C."/>
            <person name="Poggeler S."/>
            <person name="Quandt C.A."/>
            <person name="Sperisen C."/>
            <person name="Tritt A."/>
            <person name="Tisserant E."/>
            <person name="Crous P.W."/>
            <person name="Henrissat B."/>
            <person name="Nehls U."/>
            <person name="Egli S."/>
            <person name="Spatafora J.W."/>
            <person name="Grigoriev I.V."/>
            <person name="Martin F.M."/>
        </authorList>
    </citation>
    <scope>NUCLEOTIDE SEQUENCE [LARGE SCALE GENOMIC DNA]</scope>
    <source>
        <strain evidence="2 3">CBS 459.81</strain>
    </source>
</reference>
<feature type="region of interest" description="Disordered" evidence="1">
    <location>
        <begin position="90"/>
        <end position="121"/>
    </location>
</feature>
<evidence type="ECO:0000256" key="1">
    <source>
        <dbReference type="SAM" id="MobiDB-lite"/>
    </source>
</evidence>
<gene>
    <name evidence="2" type="ORF">K432DRAFT_396603</name>
</gene>
<evidence type="ECO:0000313" key="2">
    <source>
        <dbReference type="EMBL" id="OCK76246.1"/>
    </source>
</evidence>
<feature type="compositionally biased region" description="Basic and acidic residues" evidence="1">
    <location>
        <begin position="1"/>
        <end position="13"/>
    </location>
</feature>
<dbReference type="Proteomes" id="UP000250266">
    <property type="component" value="Unassembled WGS sequence"/>
</dbReference>
<organism evidence="2 3">
    <name type="scientific">Lepidopterella palustris CBS 459.81</name>
    <dbReference type="NCBI Taxonomy" id="1314670"/>
    <lineage>
        <taxon>Eukaryota</taxon>
        <taxon>Fungi</taxon>
        <taxon>Dikarya</taxon>
        <taxon>Ascomycota</taxon>
        <taxon>Pezizomycotina</taxon>
        <taxon>Dothideomycetes</taxon>
        <taxon>Pleosporomycetidae</taxon>
        <taxon>Mytilinidiales</taxon>
        <taxon>Argynnaceae</taxon>
        <taxon>Lepidopterella</taxon>
    </lineage>
</organism>
<evidence type="ECO:0000313" key="3">
    <source>
        <dbReference type="Proteomes" id="UP000250266"/>
    </source>
</evidence>
<keyword evidence="3" id="KW-1185">Reference proteome</keyword>
<dbReference type="EMBL" id="KV745229">
    <property type="protein sequence ID" value="OCK76246.1"/>
    <property type="molecule type" value="Genomic_DNA"/>
</dbReference>
<proteinExistence type="predicted"/>
<feature type="non-terminal residue" evidence="2">
    <location>
        <position position="121"/>
    </location>
</feature>
<sequence length="121" mass="13267">GRRDQLAVRREGDGGDAGGMALKHAAARPRCCLLHPHCLVVRGRRDQLAVRREGDGGDDEGMALKYAAAQPRRRLLHPYCLVPRGRRDQLAVRREGDGRDAGEADATSWPFGEKATAKTNK</sequence>
<name>A0A8E2E2M5_9PEZI</name>
<dbReference type="OrthoDB" id="5498930at2759"/>
<accession>A0A8E2E2M5</accession>
<feature type="region of interest" description="Disordered" evidence="1">
    <location>
        <begin position="1"/>
        <end position="20"/>
    </location>
</feature>
<dbReference type="AlphaFoldDB" id="A0A8E2E2M5"/>
<feature type="compositionally biased region" description="Basic and acidic residues" evidence="1">
    <location>
        <begin position="90"/>
        <end position="102"/>
    </location>
</feature>